<dbReference type="Gene3D" id="6.10.250.730">
    <property type="match status" value="1"/>
</dbReference>
<dbReference type="EMBL" id="JARFYN010000020">
    <property type="protein sequence ID" value="MDL2407373.1"/>
    <property type="molecule type" value="Genomic_DNA"/>
</dbReference>
<dbReference type="Pfam" id="PF06169">
    <property type="entry name" value="DUF982"/>
    <property type="match status" value="1"/>
</dbReference>
<dbReference type="InterPro" id="IPR010385">
    <property type="entry name" value="DUF982"/>
</dbReference>
<name>A0ABT7KHF4_9HYPH</name>
<protein>
    <submittedName>
        <fullName evidence="1">DUF982 domain-containing protein</fullName>
    </submittedName>
</protein>
<accession>A0ABT7KHF4</accession>
<sequence>MNSRRTFKPVKITIAGKTKTLRTVLQAGNALLDDWPAQTPAAKKAERLVLDVMNEVAEPEDVRRALIAAAKESGIETSE</sequence>
<organism evidence="1 2">
    <name type="scientific">Rhizobium calliandrae</name>
    <dbReference type="NCBI Taxonomy" id="1312182"/>
    <lineage>
        <taxon>Bacteria</taxon>
        <taxon>Pseudomonadati</taxon>
        <taxon>Pseudomonadota</taxon>
        <taxon>Alphaproteobacteria</taxon>
        <taxon>Hyphomicrobiales</taxon>
        <taxon>Rhizobiaceae</taxon>
        <taxon>Rhizobium/Agrobacterium group</taxon>
        <taxon>Rhizobium</taxon>
    </lineage>
</organism>
<evidence type="ECO:0000313" key="2">
    <source>
        <dbReference type="Proteomes" id="UP001172630"/>
    </source>
</evidence>
<dbReference type="Proteomes" id="UP001172630">
    <property type="component" value="Unassembled WGS sequence"/>
</dbReference>
<keyword evidence="2" id="KW-1185">Reference proteome</keyword>
<comment type="caution">
    <text evidence="1">The sequence shown here is derived from an EMBL/GenBank/DDBJ whole genome shotgun (WGS) entry which is preliminary data.</text>
</comment>
<reference evidence="1" key="1">
    <citation type="submission" date="2023-06" db="EMBL/GenBank/DDBJ databases">
        <title>Phylogenetic Diversity of Rhizobium strains.</title>
        <authorList>
            <person name="Moura F.T."/>
            <person name="Helene L.C.F."/>
            <person name="Hungria M."/>
        </authorList>
    </citation>
    <scope>NUCLEOTIDE SEQUENCE</scope>
    <source>
        <strain evidence="1">CCGE524</strain>
    </source>
</reference>
<evidence type="ECO:0000313" key="1">
    <source>
        <dbReference type="EMBL" id="MDL2407373.1"/>
    </source>
</evidence>
<gene>
    <name evidence="1" type="ORF">PY650_17230</name>
</gene>
<dbReference type="RefSeq" id="WP_285880629.1">
    <property type="nucleotide sequence ID" value="NZ_JARFYN010000020.1"/>
</dbReference>
<proteinExistence type="predicted"/>